<comment type="caution">
    <text evidence="4">The sequence shown here is derived from an EMBL/GenBank/DDBJ whole genome shotgun (WGS) entry which is preliminary data.</text>
</comment>
<organism evidence="4 5">
    <name type="scientific">Lentibacillus kapialis</name>
    <dbReference type="NCBI Taxonomy" id="340214"/>
    <lineage>
        <taxon>Bacteria</taxon>
        <taxon>Bacillati</taxon>
        <taxon>Bacillota</taxon>
        <taxon>Bacilli</taxon>
        <taxon>Bacillales</taxon>
        <taxon>Bacillaceae</taxon>
        <taxon>Lentibacillus</taxon>
    </lineage>
</organism>
<accession>A0A917UXN0</accession>
<evidence type="ECO:0000313" key="4">
    <source>
        <dbReference type="EMBL" id="GGJ95272.1"/>
    </source>
</evidence>
<dbReference type="CDD" id="cd02966">
    <property type="entry name" value="TlpA_like_family"/>
    <property type="match status" value="1"/>
</dbReference>
<feature type="region of interest" description="Disordered" evidence="2">
    <location>
        <begin position="32"/>
        <end position="54"/>
    </location>
</feature>
<dbReference type="PROSITE" id="PS00194">
    <property type="entry name" value="THIOREDOXIN_1"/>
    <property type="match status" value="1"/>
</dbReference>
<dbReference type="InterPro" id="IPR036249">
    <property type="entry name" value="Thioredoxin-like_sf"/>
</dbReference>
<sequence length="197" mass="22322">MKKVILALIAAAMVGWAVYEYVSPFDEAGNKEGDQAGGNMITSPPKENSEEVVESDKVGLETGQIAPDFELQKLNGEKVSLSDYRGERVILNFWATWCPPCREEIPDFQKLYDNKDVVILAVNMTDTEQSDEDVNQFVKNYEMTFPVLMDVNGDIASKYQVRAYPTSYMIDSEGHIQFMAMGAMDYELMEKRLNKMD</sequence>
<reference evidence="4" key="2">
    <citation type="submission" date="2020-09" db="EMBL/GenBank/DDBJ databases">
        <authorList>
            <person name="Sun Q."/>
            <person name="Ohkuma M."/>
        </authorList>
    </citation>
    <scope>NUCLEOTIDE SEQUENCE</scope>
    <source>
        <strain evidence="4">JCM 12580</strain>
    </source>
</reference>
<feature type="domain" description="Thioredoxin" evidence="3">
    <location>
        <begin position="60"/>
        <end position="197"/>
    </location>
</feature>
<dbReference type="Proteomes" id="UP000658382">
    <property type="component" value="Unassembled WGS sequence"/>
</dbReference>
<dbReference type="SUPFAM" id="SSF52833">
    <property type="entry name" value="Thioredoxin-like"/>
    <property type="match status" value="1"/>
</dbReference>
<evidence type="ECO:0000259" key="3">
    <source>
        <dbReference type="PROSITE" id="PS51352"/>
    </source>
</evidence>
<dbReference type="PANTHER" id="PTHR42852:SF13">
    <property type="entry name" value="PROTEIN DIPZ"/>
    <property type="match status" value="1"/>
</dbReference>
<dbReference type="Gene3D" id="3.40.30.10">
    <property type="entry name" value="Glutaredoxin"/>
    <property type="match status" value="1"/>
</dbReference>
<dbReference type="InterPro" id="IPR017937">
    <property type="entry name" value="Thioredoxin_CS"/>
</dbReference>
<evidence type="ECO:0000256" key="1">
    <source>
        <dbReference type="ARBA" id="ARBA00023157"/>
    </source>
</evidence>
<protein>
    <submittedName>
        <fullName evidence="4">Thiol:disulfide interchange protein tlpA</fullName>
    </submittedName>
</protein>
<evidence type="ECO:0000256" key="2">
    <source>
        <dbReference type="SAM" id="MobiDB-lite"/>
    </source>
</evidence>
<name>A0A917UXN0_9BACI</name>
<dbReference type="PROSITE" id="PS51352">
    <property type="entry name" value="THIOREDOXIN_2"/>
    <property type="match status" value="1"/>
</dbReference>
<dbReference type="Pfam" id="PF00578">
    <property type="entry name" value="AhpC-TSA"/>
    <property type="match status" value="1"/>
</dbReference>
<keyword evidence="5" id="KW-1185">Reference proteome</keyword>
<dbReference type="PANTHER" id="PTHR42852">
    <property type="entry name" value="THIOL:DISULFIDE INTERCHANGE PROTEIN DSBE"/>
    <property type="match status" value="1"/>
</dbReference>
<dbReference type="AlphaFoldDB" id="A0A917UXN0"/>
<reference evidence="4" key="1">
    <citation type="journal article" date="2014" name="Int. J. Syst. Evol. Microbiol.">
        <title>Complete genome sequence of Corynebacterium casei LMG S-19264T (=DSM 44701T), isolated from a smear-ripened cheese.</title>
        <authorList>
            <consortium name="US DOE Joint Genome Institute (JGI-PGF)"/>
            <person name="Walter F."/>
            <person name="Albersmeier A."/>
            <person name="Kalinowski J."/>
            <person name="Ruckert C."/>
        </authorList>
    </citation>
    <scope>NUCLEOTIDE SEQUENCE</scope>
    <source>
        <strain evidence="4">JCM 12580</strain>
    </source>
</reference>
<evidence type="ECO:0000313" key="5">
    <source>
        <dbReference type="Proteomes" id="UP000658382"/>
    </source>
</evidence>
<dbReference type="InterPro" id="IPR000866">
    <property type="entry name" value="AhpC/TSA"/>
</dbReference>
<dbReference type="InterPro" id="IPR013766">
    <property type="entry name" value="Thioredoxin_domain"/>
</dbReference>
<keyword evidence="1" id="KW-1015">Disulfide bond</keyword>
<gene>
    <name evidence="4" type="ORF">GCM10007063_17250</name>
</gene>
<proteinExistence type="predicted"/>
<dbReference type="InterPro" id="IPR050553">
    <property type="entry name" value="Thioredoxin_ResA/DsbE_sf"/>
</dbReference>
<dbReference type="RefSeq" id="WP_188632696.1">
    <property type="nucleotide sequence ID" value="NZ_BMNQ01000020.1"/>
</dbReference>
<dbReference type="GO" id="GO:0016209">
    <property type="term" value="F:antioxidant activity"/>
    <property type="evidence" value="ECO:0007669"/>
    <property type="project" value="InterPro"/>
</dbReference>
<dbReference type="EMBL" id="BMNQ01000020">
    <property type="protein sequence ID" value="GGJ95272.1"/>
    <property type="molecule type" value="Genomic_DNA"/>
</dbReference>
<dbReference type="GO" id="GO:0016491">
    <property type="term" value="F:oxidoreductase activity"/>
    <property type="evidence" value="ECO:0007669"/>
    <property type="project" value="InterPro"/>
</dbReference>